<dbReference type="Proteomes" id="UP000295064">
    <property type="component" value="Unassembled WGS sequence"/>
</dbReference>
<evidence type="ECO:0000259" key="17">
    <source>
        <dbReference type="PROSITE" id="PS51711"/>
    </source>
</evidence>
<feature type="binding site" evidence="15">
    <location>
        <position position="38"/>
    </location>
    <ligand>
        <name>Mg(2+)</name>
        <dbReference type="ChEBI" id="CHEBI:18420"/>
        <label>2</label>
    </ligand>
</feature>
<comment type="subcellular location">
    <subcellularLocation>
        <location evidence="2 16">Cell membrane</location>
        <topology evidence="2 16">Multi-pass membrane protein</topology>
    </subcellularLocation>
</comment>
<dbReference type="Pfam" id="PF02421">
    <property type="entry name" value="FeoB_N"/>
    <property type="match status" value="1"/>
</dbReference>
<feature type="binding site" evidence="14">
    <location>
        <begin position="23"/>
        <end position="30"/>
    </location>
    <ligand>
        <name>GTP</name>
        <dbReference type="ChEBI" id="CHEBI:37565"/>
        <label>1</label>
    </ligand>
</feature>
<evidence type="ECO:0000256" key="1">
    <source>
        <dbReference type="ARBA" id="ARBA00003926"/>
    </source>
</evidence>
<dbReference type="PRINTS" id="PR00326">
    <property type="entry name" value="GTP1OBG"/>
</dbReference>
<feature type="transmembrane region" description="Helical" evidence="16">
    <location>
        <begin position="266"/>
        <end position="287"/>
    </location>
</feature>
<feature type="binding site" evidence="14">
    <location>
        <begin position="129"/>
        <end position="132"/>
    </location>
    <ligand>
        <name>GTP</name>
        <dbReference type="ChEBI" id="CHEBI:37565"/>
        <label>1</label>
    </ligand>
</feature>
<keyword evidence="7 14" id="KW-0547">Nucleotide-binding</keyword>
<dbReference type="InterPro" id="IPR011642">
    <property type="entry name" value="Gate_dom"/>
</dbReference>
<keyword evidence="11 14" id="KW-0342">GTP-binding</keyword>
<keyword evidence="4" id="KW-1003">Cell membrane</keyword>
<evidence type="ECO:0000256" key="8">
    <source>
        <dbReference type="ARBA" id="ARBA00022989"/>
    </source>
</evidence>
<feature type="transmembrane region" description="Helical" evidence="16">
    <location>
        <begin position="412"/>
        <end position="436"/>
    </location>
</feature>
<dbReference type="Pfam" id="PF07670">
    <property type="entry name" value="Gate"/>
    <property type="match status" value="2"/>
</dbReference>
<feature type="transmembrane region" description="Helical" evidence="16">
    <location>
        <begin position="568"/>
        <end position="589"/>
    </location>
</feature>
<organism evidence="18 19">
    <name type="scientific">Halanaerobium saccharolyticum</name>
    <dbReference type="NCBI Taxonomy" id="43595"/>
    <lineage>
        <taxon>Bacteria</taxon>
        <taxon>Bacillati</taxon>
        <taxon>Bacillota</taxon>
        <taxon>Clostridia</taxon>
        <taxon>Halanaerobiales</taxon>
        <taxon>Halanaerobiaceae</taxon>
        <taxon>Halanaerobium</taxon>
    </lineage>
</organism>
<keyword evidence="8 16" id="KW-1133">Transmembrane helix</keyword>
<evidence type="ECO:0000256" key="2">
    <source>
        <dbReference type="ARBA" id="ARBA00004651"/>
    </source>
</evidence>
<keyword evidence="15" id="KW-0460">Magnesium</keyword>
<evidence type="ECO:0000256" key="11">
    <source>
        <dbReference type="ARBA" id="ARBA00023134"/>
    </source>
</evidence>
<dbReference type="GO" id="GO:0005525">
    <property type="term" value="F:GTP binding"/>
    <property type="evidence" value="ECO:0007669"/>
    <property type="project" value="UniProtKB-KW"/>
</dbReference>
<feature type="transmembrane region" description="Helical" evidence="16">
    <location>
        <begin position="442"/>
        <end position="461"/>
    </location>
</feature>
<dbReference type="RefSeq" id="WP_133513784.1">
    <property type="nucleotide sequence ID" value="NZ_SNWX01000002.1"/>
</dbReference>
<keyword evidence="3 16" id="KW-0813">Transport</keyword>
<proteinExistence type="inferred from homology"/>
<feature type="transmembrane region" description="Helical" evidence="16">
    <location>
        <begin position="601"/>
        <end position="621"/>
    </location>
</feature>
<dbReference type="GO" id="GO:0005886">
    <property type="term" value="C:plasma membrane"/>
    <property type="evidence" value="ECO:0007669"/>
    <property type="project" value="UniProtKB-SubCell"/>
</dbReference>
<dbReference type="InterPro" id="IPR011640">
    <property type="entry name" value="Fe2_transport_prot_B_C"/>
</dbReference>
<feature type="binding site" evidence="14">
    <location>
        <begin position="48"/>
        <end position="52"/>
    </location>
    <ligand>
        <name>GTP</name>
        <dbReference type="ChEBI" id="CHEBI:37565"/>
        <label>1</label>
    </ligand>
</feature>
<feature type="transmembrane region" description="Helical" evidence="16">
    <location>
        <begin position="498"/>
        <end position="516"/>
    </location>
</feature>
<evidence type="ECO:0000256" key="6">
    <source>
        <dbReference type="ARBA" id="ARBA00022692"/>
    </source>
</evidence>
<dbReference type="Gene3D" id="3.40.50.300">
    <property type="entry name" value="P-loop containing nucleotide triphosphate hydrolases"/>
    <property type="match status" value="1"/>
</dbReference>
<feature type="binding site" evidence="14">
    <location>
        <begin position="71"/>
        <end position="74"/>
    </location>
    <ligand>
        <name>GTP</name>
        <dbReference type="ChEBI" id="CHEBI:37565"/>
        <label>1</label>
    </ligand>
</feature>
<keyword evidence="9 16" id="KW-0408">Iron</keyword>
<dbReference type="Pfam" id="PF07664">
    <property type="entry name" value="FeoB_C"/>
    <property type="match status" value="1"/>
</dbReference>
<comment type="similarity">
    <text evidence="16">Belongs to the TRAFAC class TrmE-Era-EngA-EngB-Septin-like GTPase superfamily. FeoB GTPase (TC 9.A.8) family.</text>
</comment>
<feature type="binding site" evidence="15">
    <location>
        <position position="34"/>
    </location>
    <ligand>
        <name>Mg(2+)</name>
        <dbReference type="ChEBI" id="CHEBI:18420"/>
        <label>2</label>
    </ligand>
</feature>
<keyword evidence="10" id="KW-0406">Ion transport</keyword>
<comment type="caution">
    <text evidence="18">The sequence shown here is derived from an EMBL/GenBank/DDBJ whole genome shotgun (WGS) entry which is preliminary data.</text>
</comment>
<protein>
    <recommendedName>
        <fullName evidence="13 16">Ferrous iron transport protein B</fullName>
    </recommendedName>
</protein>
<evidence type="ECO:0000313" key="18">
    <source>
        <dbReference type="EMBL" id="TDO94689.1"/>
    </source>
</evidence>
<evidence type="ECO:0000256" key="10">
    <source>
        <dbReference type="ARBA" id="ARBA00023065"/>
    </source>
</evidence>
<dbReference type="GO" id="GO:0015093">
    <property type="term" value="F:ferrous iron transmembrane transporter activity"/>
    <property type="evidence" value="ECO:0007669"/>
    <property type="project" value="UniProtKB-UniRule"/>
</dbReference>
<evidence type="ECO:0000256" key="12">
    <source>
        <dbReference type="ARBA" id="ARBA00023136"/>
    </source>
</evidence>
<evidence type="ECO:0000256" key="9">
    <source>
        <dbReference type="ARBA" id="ARBA00023004"/>
    </source>
</evidence>
<evidence type="ECO:0000256" key="14">
    <source>
        <dbReference type="PIRSR" id="PIRSR603373-1"/>
    </source>
</evidence>
<evidence type="ECO:0000256" key="4">
    <source>
        <dbReference type="ARBA" id="ARBA00022475"/>
    </source>
</evidence>
<evidence type="ECO:0000256" key="5">
    <source>
        <dbReference type="ARBA" id="ARBA00022496"/>
    </source>
</evidence>
<evidence type="ECO:0000256" key="7">
    <source>
        <dbReference type="ARBA" id="ARBA00022741"/>
    </source>
</evidence>
<keyword evidence="15" id="KW-0479">Metal-binding</keyword>
<name>A0A4R6M453_9FIRM</name>
<dbReference type="InterPro" id="IPR030389">
    <property type="entry name" value="G_FEOB_dom"/>
</dbReference>
<feature type="transmembrane region" description="Helical" evidence="16">
    <location>
        <begin position="339"/>
        <end position="358"/>
    </location>
</feature>
<sequence length="622" mass="68147">MECCDISHQIDIPSGSQKIVLAGNPNVGKSIFFNKFTGIYVAVSNYPGTTLDISSGMFNPENKDNDYVVLDTPGVYGVSSFNDEEAVARDVILAADAVVNIVDAVHLERDLFLTQQIIDMGIPVIVALNMMDEAERNGLKIDIDELSSELGVPVITTTAIKGEGLEEVKNSVDKSKVGNTIFNSDFLKEELDSLAEKINSRAEALLIMEGDPNVAEKNNRQALPHREKIYKKRRHRINNIIDSVISENGENSSLGSKIGHLMLKPLTGIPMLLATLYLLYELVGVFVAQTVVGITEETFFLEIYEPFIRGIVTPIIPIESFFGQLFVGEFGLFTMTVTYTFGLLLPLVAGFYFFLAILEDSGYMPRIAALVDRLLTSIGLNGRAIIPMLLGFGCVTMATITTRLLGSKRERIIATFLLGLAIPCSAQLGVIAGLIAPLGFEYFAIYVLTIFVVYVLAGTILNKVLPGKSTDLLIDIPPLRMPRLSNVLQKTYMKSKSFIKEAGPIFAIGALIITVMQETGMLTAIQNSLIPLTVGWLQLPKETATVFIMGIIRRDFGAAGLNSLSLTAIQTTVSLVVITLFVPCIAAMMTMFRERNWKEALFIWFGSWFTAFGVGGILAYLL</sequence>
<evidence type="ECO:0000256" key="13">
    <source>
        <dbReference type="NCBIfam" id="TIGR00437"/>
    </source>
</evidence>
<feature type="domain" description="FeoB-type G" evidence="17">
    <location>
        <begin position="16"/>
        <end position="178"/>
    </location>
</feature>
<dbReference type="InterPro" id="IPR005225">
    <property type="entry name" value="Small_GTP-bd"/>
</dbReference>
<dbReference type="OrthoDB" id="9809127at2"/>
<reference evidence="18 19" key="1">
    <citation type="submission" date="2019-03" db="EMBL/GenBank/DDBJ databases">
        <title>Subsurface microbial communities from deep shales in Ohio and West Virginia, USA.</title>
        <authorList>
            <person name="Wrighton K."/>
        </authorList>
    </citation>
    <scope>NUCLEOTIDE SEQUENCE [LARGE SCALE GENOMIC DNA]</scope>
    <source>
        <strain evidence="18 19">MA284_T2</strain>
    </source>
</reference>
<evidence type="ECO:0000256" key="16">
    <source>
        <dbReference type="RuleBase" id="RU362098"/>
    </source>
</evidence>
<keyword evidence="12 16" id="KW-0472">Membrane</keyword>
<dbReference type="CDD" id="cd01879">
    <property type="entry name" value="FeoB"/>
    <property type="match status" value="1"/>
</dbReference>
<feature type="binding site" evidence="15">
    <location>
        <position position="37"/>
    </location>
    <ligand>
        <name>Mg(2+)</name>
        <dbReference type="ChEBI" id="CHEBI:18420"/>
        <label>2</label>
    </ligand>
</feature>
<dbReference type="PROSITE" id="PS51711">
    <property type="entry name" value="G_FEOB"/>
    <property type="match status" value="1"/>
</dbReference>
<dbReference type="PANTHER" id="PTHR43185">
    <property type="entry name" value="FERROUS IRON TRANSPORT PROTEIN B"/>
    <property type="match status" value="1"/>
</dbReference>
<dbReference type="EMBL" id="SNWX01000002">
    <property type="protein sequence ID" value="TDO94689.1"/>
    <property type="molecule type" value="Genomic_DNA"/>
</dbReference>
<feature type="transmembrane region" description="Helical" evidence="16">
    <location>
        <begin position="378"/>
        <end position="400"/>
    </location>
</feature>
<comment type="function">
    <text evidence="1 16">Probable transporter of a GTP-driven Fe(2+) uptake system.</text>
</comment>
<dbReference type="AlphaFoldDB" id="A0A4R6M453"/>
<dbReference type="InterPro" id="IPR050860">
    <property type="entry name" value="FeoB_GTPase"/>
</dbReference>
<dbReference type="PANTHER" id="PTHR43185:SF1">
    <property type="entry name" value="FE(2+) TRANSPORTER FEOB"/>
    <property type="match status" value="1"/>
</dbReference>
<evidence type="ECO:0000256" key="15">
    <source>
        <dbReference type="PIRSR" id="PIRSR603373-2"/>
    </source>
</evidence>
<dbReference type="GO" id="GO:0046872">
    <property type="term" value="F:metal ion binding"/>
    <property type="evidence" value="ECO:0007669"/>
    <property type="project" value="UniProtKB-KW"/>
</dbReference>
<dbReference type="InterPro" id="IPR006073">
    <property type="entry name" value="GTP-bd"/>
</dbReference>
<keyword evidence="6 16" id="KW-0812">Transmembrane</keyword>
<dbReference type="InterPro" id="IPR027417">
    <property type="entry name" value="P-loop_NTPase"/>
</dbReference>
<evidence type="ECO:0000313" key="19">
    <source>
        <dbReference type="Proteomes" id="UP000295064"/>
    </source>
</evidence>
<dbReference type="NCBIfam" id="TIGR00437">
    <property type="entry name" value="feoB"/>
    <property type="match status" value="1"/>
</dbReference>
<keyword evidence="5 16" id="KW-0410">Iron transport</keyword>
<accession>A0A4R6M453</accession>
<gene>
    <name evidence="18" type="ORF">DFR79_10264</name>
</gene>
<dbReference type="InterPro" id="IPR003373">
    <property type="entry name" value="Fe2_transport_prot-B"/>
</dbReference>
<dbReference type="NCBIfam" id="TIGR00231">
    <property type="entry name" value="small_GTP"/>
    <property type="match status" value="1"/>
</dbReference>
<dbReference type="SUPFAM" id="SSF52540">
    <property type="entry name" value="P-loop containing nucleoside triphosphate hydrolases"/>
    <property type="match status" value="1"/>
</dbReference>
<evidence type="ECO:0000256" key="3">
    <source>
        <dbReference type="ARBA" id="ARBA00022448"/>
    </source>
</evidence>